<dbReference type="FunFam" id="3.40.50.2300:FF:000016">
    <property type="entry name" value="Taste 1 receptor member 2"/>
    <property type="match status" value="1"/>
</dbReference>
<feature type="non-terminal residue" evidence="12">
    <location>
        <position position="252"/>
    </location>
</feature>
<keyword evidence="8 12" id="KW-0675">Receptor</keyword>
<keyword evidence="5" id="KW-1133">Transmembrane helix</keyword>
<evidence type="ECO:0000256" key="4">
    <source>
        <dbReference type="ARBA" id="ARBA00022729"/>
    </source>
</evidence>
<dbReference type="Proteomes" id="UP000727407">
    <property type="component" value="Unassembled WGS sequence"/>
</dbReference>
<dbReference type="InterPro" id="IPR000337">
    <property type="entry name" value="GPCR_3"/>
</dbReference>
<keyword evidence="4" id="KW-0732">Signal</keyword>
<keyword evidence="7" id="KW-0472">Membrane</keyword>
<proteinExistence type="predicted"/>
<feature type="domain" description="Receptor ligand binding region" evidence="11">
    <location>
        <begin position="1"/>
        <end position="251"/>
    </location>
</feature>
<comment type="caution">
    <text evidence="12">The sequence shown here is derived from an EMBL/GenBank/DDBJ whole genome shotgun (WGS) entry which is preliminary data.</text>
</comment>
<comment type="subcellular location">
    <subcellularLocation>
        <location evidence="1">Cell membrane</location>
        <topology evidence="1">Multi-pass membrane protein</topology>
    </subcellularLocation>
</comment>
<dbReference type="GO" id="GO:0004930">
    <property type="term" value="F:G protein-coupled receptor activity"/>
    <property type="evidence" value="ECO:0007669"/>
    <property type="project" value="UniProtKB-KW"/>
</dbReference>
<keyword evidence="2" id="KW-1003">Cell membrane</keyword>
<name>A0A8J4U0Q9_CLAMG</name>
<gene>
    <name evidence="12" type="primary">olfct1</name>
    <name evidence="12" type="ORF">DAT39_021779</name>
</gene>
<dbReference type="SUPFAM" id="SSF53822">
    <property type="entry name" value="Periplasmic binding protein-like I"/>
    <property type="match status" value="1"/>
</dbReference>
<dbReference type="EMBL" id="QNUK01000971">
    <property type="protein sequence ID" value="KAF5888512.1"/>
    <property type="molecule type" value="Genomic_DNA"/>
</dbReference>
<evidence type="ECO:0000313" key="13">
    <source>
        <dbReference type="Proteomes" id="UP000727407"/>
    </source>
</evidence>
<evidence type="ECO:0000256" key="8">
    <source>
        <dbReference type="ARBA" id="ARBA00023170"/>
    </source>
</evidence>
<dbReference type="InterPro" id="IPR028082">
    <property type="entry name" value="Peripla_BP_I"/>
</dbReference>
<dbReference type="InterPro" id="IPR000068">
    <property type="entry name" value="GPCR_3_Ca_sens_rcpt-rel"/>
</dbReference>
<evidence type="ECO:0000256" key="1">
    <source>
        <dbReference type="ARBA" id="ARBA00004651"/>
    </source>
</evidence>
<dbReference type="PANTHER" id="PTHR24061:SF0">
    <property type="entry name" value="C-FAMILY ODORANT RECEPTOR OLFCT1"/>
    <property type="match status" value="1"/>
</dbReference>
<dbReference type="PANTHER" id="PTHR24061">
    <property type="entry name" value="CALCIUM-SENSING RECEPTOR-RELATED"/>
    <property type="match status" value="1"/>
</dbReference>
<keyword evidence="3" id="KW-0812">Transmembrane</keyword>
<evidence type="ECO:0000256" key="10">
    <source>
        <dbReference type="ARBA" id="ARBA00023224"/>
    </source>
</evidence>
<evidence type="ECO:0000256" key="2">
    <source>
        <dbReference type="ARBA" id="ARBA00022475"/>
    </source>
</evidence>
<evidence type="ECO:0000259" key="11">
    <source>
        <dbReference type="Pfam" id="PF01094"/>
    </source>
</evidence>
<keyword evidence="6" id="KW-0297">G-protein coupled receptor</keyword>
<organism evidence="12 13">
    <name type="scientific">Clarias magur</name>
    <name type="common">Asian catfish</name>
    <name type="synonym">Macropteronotus magur</name>
    <dbReference type="NCBI Taxonomy" id="1594786"/>
    <lineage>
        <taxon>Eukaryota</taxon>
        <taxon>Metazoa</taxon>
        <taxon>Chordata</taxon>
        <taxon>Craniata</taxon>
        <taxon>Vertebrata</taxon>
        <taxon>Euteleostomi</taxon>
        <taxon>Actinopterygii</taxon>
        <taxon>Neopterygii</taxon>
        <taxon>Teleostei</taxon>
        <taxon>Ostariophysi</taxon>
        <taxon>Siluriformes</taxon>
        <taxon>Clariidae</taxon>
        <taxon>Clarias</taxon>
    </lineage>
</organism>
<dbReference type="PRINTS" id="PR00248">
    <property type="entry name" value="GPCRMGR"/>
</dbReference>
<evidence type="ECO:0000256" key="7">
    <source>
        <dbReference type="ARBA" id="ARBA00023136"/>
    </source>
</evidence>
<keyword evidence="13" id="KW-1185">Reference proteome</keyword>
<protein>
    <submittedName>
        <fullName evidence="12">Extracellular calcium-sensing receptor-like</fullName>
    </submittedName>
</protein>
<dbReference type="Pfam" id="PF01094">
    <property type="entry name" value="ANF_receptor"/>
    <property type="match status" value="1"/>
</dbReference>
<dbReference type="AlphaFoldDB" id="A0A8J4U0Q9"/>
<evidence type="ECO:0000313" key="12">
    <source>
        <dbReference type="EMBL" id="KAF5888512.1"/>
    </source>
</evidence>
<evidence type="ECO:0000256" key="9">
    <source>
        <dbReference type="ARBA" id="ARBA00023180"/>
    </source>
</evidence>
<reference evidence="12" key="1">
    <citation type="submission" date="2020-07" db="EMBL/GenBank/DDBJ databases">
        <title>Clarias magur genome sequencing, assembly and annotation.</title>
        <authorList>
            <person name="Kushwaha B."/>
            <person name="Kumar R."/>
            <person name="Das P."/>
            <person name="Joshi C.G."/>
            <person name="Kumar D."/>
            <person name="Nagpure N.S."/>
            <person name="Pandey M."/>
            <person name="Agarwal S."/>
            <person name="Srivastava S."/>
            <person name="Singh M."/>
            <person name="Sahoo L."/>
            <person name="Jayasankar P."/>
            <person name="Meher P.K."/>
            <person name="Koringa P.G."/>
            <person name="Iquebal M.A."/>
            <person name="Das S.P."/>
            <person name="Bit A."/>
            <person name="Patnaik S."/>
            <person name="Patel N."/>
            <person name="Shah T.M."/>
            <person name="Hinsu A."/>
            <person name="Jena J.K."/>
        </authorList>
    </citation>
    <scope>NUCLEOTIDE SEQUENCE</scope>
    <source>
        <strain evidence="12">CIFAMagur01</strain>
        <tissue evidence="12">Testis</tissue>
    </source>
</reference>
<keyword evidence="9" id="KW-0325">Glycoprotein</keyword>
<dbReference type="InterPro" id="IPR001828">
    <property type="entry name" value="ANF_lig-bd_rcpt"/>
</dbReference>
<dbReference type="OrthoDB" id="5984008at2759"/>
<dbReference type="PRINTS" id="PR00592">
    <property type="entry name" value="CASENSINGR"/>
</dbReference>
<sequence>MPSDFFQVNALAQLVQHFGWTWVGTVAGDDAYARGGAQIFIDKVSKLGACIALYEIIPKNHAPAQMSRIVERIRVSRARVVLVFALEQDAKALFSEVIKHNLTGIQWLASEAWITAAILTTPEFQPILQGSMGFAIRRAEIPGLQSFLLRLHPSIFPDDPFVLQFWEELFGCSPRTALSGTFSNKPPCNGSEILANVKSIYSDVSQLRISYNVYKGVYAIAYALEAMQKCVPERGPFPGGSCPDTQTIKPWQ</sequence>
<evidence type="ECO:0000256" key="5">
    <source>
        <dbReference type="ARBA" id="ARBA00022989"/>
    </source>
</evidence>
<dbReference type="Gene3D" id="3.40.50.2300">
    <property type="match status" value="1"/>
</dbReference>
<accession>A0A8J4U0Q9</accession>
<evidence type="ECO:0000256" key="6">
    <source>
        <dbReference type="ARBA" id="ARBA00023040"/>
    </source>
</evidence>
<keyword evidence="10" id="KW-0807">Transducer</keyword>
<dbReference type="GO" id="GO:0005886">
    <property type="term" value="C:plasma membrane"/>
    <property type="evidence" value="ECO:0007669"/>
    <property type="project" value="UniProtKB-SubCell"/>
</dbReference>
<evidence type="ECO:0000256" key="3">
    <source>
        <dbReference type="ARBA" id="ARBA00022692"/>
    </source>
</evidence>